<accession>A0A124JVJ1</accession>
<keyword evidence="3" id="KW-1185">Reference proteome</keyword>
<reference evidence="2 3" key="1">
    <citation type="submission" date="2015-10" db="EMBL/GenBank/DDBJ databases">
        <title>Draft genome sequence of Novosphingobium fuchskuhlense DSM 25065 isolated from a surface water sample of the southwest basin of Lake Grosse Fuchskuhle.</title>
        <authorList>
            <person name="Ruckert C."/>
            <person name="Winkler A."/>
            <person name="Glaeser J."/>
            <person name="Grossart H.-P."/>
            <person name="Kalinowski J."/>
            <person name="Glaeser S."/>
        </authorList>
    </citation>
    <scope>NUCLEOTIDE SEQUENCE [LARGE SCALE GENOMIC DNA]</scope>
    <source>
        <strain evidence="2 3">FNE08-7</strain>
    </source>
</reference>
<name>A0A124JVJ1_9SPHN</name>
<dbReference type="EMBL" id="LLZS01000003">
    <property type="protein sequence ID" value="KUR72347.1"/>
    <property type="molecule type" value="Genomic_DNA"/>
</dbReference>
<dbReference type="Proteomes" id="UP000058012">
    <property type="component" value="Unassembled WGS sequence"/>
</dbReference>
<keyword evidence="1" id="KW-0732">Signal</keyword>
<evidence type="ECO:0000313" key="2">
    <source>
        <dbReference type="EMBL" id="KUR72347.1"/>
    </source>
</evidence>
<feature type="chain" id="PRO_5007174883" evidence="1">
    <location>
        <begin position="20"/>
        <end position="542"/>
    </location>
</feature>
<feature type="signal peptide" evidence="1">
    <location>
        <begin position="1"/>
        <end position="19"/>
    </location>
</feature>
<sequence length="542" mass="58269">MAAAAALAALVLQAPLAQAADVNGAAGKADAKATAEAARAAEREEAKRLGSYYLRCDGEPNNVTGAEDFARFLGAVTLLGLFAPTPESPDPSKRLFGAKGVEACSHLLDDPKEETNKVRRIPLILARALHQIEAKNYAAALADVDKARAEAQSSGLSGNAYFERSAGLSFGLIEGHARLRAGDPAGAREAGLRSFSKTPYSYYALIAANAFAAFNRDLSPAEESYYQALSRLVPGDNSMYAARLEEVGRFEDAARLREAQITLARALSTERDNPALLAYAAIAHALAGHWDEATKRANAAQATLDEQAAAGKPADNASAVIELLDFASTLQLAHSGKVDDARRNFAARSQWMAPSFGAVSAAVTMLRSGAKPEQLFGALAVTADAMWQKRRDLILAQMLEMDTNNRKLFSYILPYARIRGFEALSKSVWRTDKPRFLFKEPLKNSKFTLMTVDGEPLTQPDALTLNAALLAKARGFKGFVLLRRTEKPDVALVQFGNVDDPAIAAPMWLDAEAVIADLRAEIPSPDELAARARNEAALKKPQ</sequence>
<protein>
    <submittedName>
        <fullName evidence="2">Uncharacterized protein</fullName>
    </submittedName>
</protein>
<comment type="caution">
    <text evidence="2">The sequence shown here is derived from an EMBL/GenBank/DDBJ whole genome shotgun (WGS) entry which is preliminary data.</text>
</comment>
<gene>
    <name evidence="2" type="ORF">AQZ52_03525</name>
</gene>
<proteinExistence type="predicted"/>
<evidence type="ECO:0000256" key="1">
    <source>
        <dbReference type="SAM" id="SignalP"/>
    </source>
</evidence>
<evidence type="ECO:0000313" key="3">
    <source>
        <dbReference type="Proteomes" id="UP000058012"/>
    </source>
</evidence>
<organism evidence="2 3">
    <name type="scientific">Novosphingobium fuchskuhlense</name>
    <dbReference type="NCBI Taxonomy" id="1117702"/>
    <lineage>
        <taxon>Bacteria</taxon>
        <taxon>Pseudomonadati</taxon>
        <taxon>Pseudomonadota</taxon>
        <taxon>Alphaproteobacteria</taxon>
        <taxon>Sphingomonadales</taxon>
        <taxon>Sphingomonadaceae</taxon>
        <taxon>Novosphingobium</taxon>
    </lineage>
</organism>
<dbReference type="AlphaFoldDB" id="A0A124JVJ1"/>
<dbReference type="STRING" id="1117702.AQZ52_03525"/>